<proteinExistence type="inferred from homology"/>
<comment type="caution">
    <text evidence="5">The sequence shown here is derived from an EMBL/GenBank/DDBJ whole genome shotgun (WGS) entry which is preliminary data.</text>
</comment>
<evidence type="ECO:0000256" key="1">
    <source>
        <dbReference type="ARBA" id="ARBA00006068"/>
    </source>
</evidence>
<keyword evidence="3" id="KW-0812">Transmembrane</keyword>
<feature type="compositionally biased region" description="Pro residues" evidence="2">
    <location>
        <begin position="856"/>
        <end position="866"/>
    </location>
</feature>
<feature type="compositionally biased region" description="Low complexity" evidence="2">
    <location>
        <begin position="98"/>
        <end position="112"/>
    </location>
</feature>
<organism evidence="5 6">
    <name type="scientific">Saccharopolyspora rosea</name>
    <dbReference type="NCBI Taxonomy" id="524884"/>
    <lineage>
        <taxon>Bacteria</taxon>
        <taxon>Bacillati</taxon>
        <taxon>Actinomycetota</taxon>
        <taxon>Actinomycetes</taxon>
        <taxon>Pseudonocardiales</taxon>
        <taxon>Pseudonocardiaceae</taxon>
        <taxon>Saccharopolyspora</taxon>
    </lineage>
</organism>
<feature type="compositionally biased region" description="Polar residues" evidence="2">
    <location>
        <begin position="247"/>
        <end position="265"/>
    </location>
</feature>
<dbReference type="PANTHER" id="PTHR33392:SF6">
    <property type="entry name" value="POLYISOPRENYL-TEICHOIC ACID--PEPTIDOGLYCAN TEICHOIC ACID TRANSFERASE TAGU"/>
    <property type="match status" value="1"/>
</dbReference>
<feature type="compositionally biased region" description="Low complexity" evidence="2">
    <location>
        <begin position="207"/>
        <end position="221"/>
    </location>
</feature>
<feature type="compositionally biased region" description="Basic and acidic residues" evidence="2">
    <location>
        <begin position="1"/>
        <end position="19"/>
    </location>
</feature>
<feature type="compositionally biased region" description="Basic and acidic residues" evidence="2">
    <location>
        <begin position="183"/>
        <end position="195"/>
    </location>
</feature>
<dbReference type="InterPro" id="IPR004474">
    <property type="entry name" value="LytR_CpsA_psr"/>
</dbReference>
<feature type="compositionally biased region" description="Basic and acidic residues" evidence="2">
    <location>
        <begin position="115"/>
        <end position="157"/>
    </location>
</feature>
<dbReference type="Gene3D" id="3.40.630.190">
    <property type="entry name" value="LCP protein"/>
    <property type="match status" value="1"/>
</dbReference>
<feature type="compositionally biased region" description="Low complexity" evidence="2">
    <location>
        <begin position="271"/>
        <end position="289"/>
    </location>
</feature>
<evidence type="ECO:0000256" key="2">
    <source>
        <dbReference type="SAM" id="MobiDB-lite"/>
    </source>
</evidence>
<feature type="compositionally biased region" description="Low complexity" evidence="2">
    <location>
        <begin position="313"/>
        <end position="326"/>
    </location>
</feature>
<feature type="compositionally biased region" description="Low complexity" evidence="2">
    <location>
        <begin position="234"/>
        <end position="246"/>
    </location>
</feature>
<dbReference type="Pfam" id="PF03816">
    <property type="entry name" value="LytR_cpsA_psr"/>
    <property type="match status" value="1"/>
</dbReference>
<protein>
    <submittedName>
        <fullName evidence="5">LCP family protein</fullName>
    </submittedName>
</protein>
<feature type="region of interest" description="Disordered" evidence="2">
    <location>
        <begin position="554"/>
        <end position="573"/>
    </location>
</feature>
<evidence type="ECO:0000256" key="3">
    <source>
        <dbReference type="SAM" id="Phobius"/>
    </source>
</evidence>
<dbReference type="InterPro" id="IPR050922">
    <property type="entry name" value="LytR/CpsA/Psr_CW_biosynth"/>
</dbReference>
<reference evidence="6" key="1">
    <citation type="journal article" date="2019" name="Int. J. Syst. Evol. Microbiol.">
        <title>The Global Catalogue of Microorganisms (GCM) 10K type strain sequencing project: providing services to taxonomists for standard genome sequencing and annotation.</title>
        <authorList>
            <consortium name="The Broad Institute Genomics Platform"/>
            <consortium name="The Broad Institute Genome Sequencing Center for Infectious Disease"/>
            <person name="Wu L."/>
            <person name="Ma J."/>
        </authorList>
    </citation>
    <scope>NUCLEOTIDE SEQUENCE [LARGE SCALE GENOMIC DNA]</scope>
    <source>
        <strain evidence="6">CCUG 56401</strain>
    </source>
</reference>
<keyword evidence="3" id="KW-1133">Transmembrane helix</keyword>
<evidence type="ECO:0000313" key="5">
    <source>
        <dbReference type="EMBL" id="MFD0918311.1"/>
    </source>
</evidence>
<keyword evidence="6" id="KW-1185">Reference proteome</keyword>
<feature type="transmembrane region" description="Helical" evidence="3">
    <location>
        <begin position="490"/>
        <end position="511"/>
    </location>
</feature>
<sequence length="880" mass="92125">MPQDPRHGSDGHRRSHPEADAGDTGSAAARRRRRALGDDGTGGTRVVDLLSKHGKSPGPATGSHRRRAAEPEQPVQNSRPPQPPQAQPPAPQPPAGPPQAARPQAPRPGAARPEPPQRPEPAQRPEPPQRPEPAQRSEPSPRPEPSQRSEAAPRPDPRGWTAPDGAAHPPTGRSRATGPQQRHSPDEPPENRLADGGRPGTPPGGWAPPAAARPAPTAAATPPRPGRPAPQAPPSRGGAAAEASGGDQTRISQALSGGQRASQQGAPKPTAPGRPAAAAAAAAAGRAAALSNEDATAQYPAVRADADETTVLPPATAEAPQPEQTQLAKPVRPPRPQAAPGGDQTMLAKPVGPAPGAQPEATQLARPVGRPAVPPAPAEETALVESPPDDFDEDEDLFDDVDDEQDDDESSGEERHADIQQIDATLARFSAVHDEIAREEAARRKKYAWLVGKRKEPELGTDMPFDFHEGRDGKSRMEWKKQQRKRRTNLIVMAIAMAASLTVFVTIGIAWSAKSWVDGRFHQVQALDPGSASIKDAAKQTGDQNFLLIGSDTRAGAKPSDGVGDAQDEPGARSDTTMVAHIPADRSRIDVVSFPRDLKVDMPACERWDSASGRYTGQQLPPRKDVRLNEAFAVGGPKCTTKVIQQISGLSITSFLGVDFQGFKSMVDAMQGVEVCSDKPIVDTNLGTVLPTAGRQTLTGDQALSYVRARHVVGDPTSDYGRMQRQQMFLSSVLRKAMSSQVLLDPKKLGGFVNAVTANTFGENVSTDKLMELGQSLQGLDPAKVTFATVPTTGYADSEGMEVLRDSDARALFQAIIDGAPVAPKTADAGPQQAAGSGALASGGASGPRAQTGPGAPAPNPAPPVPGNLSTVNAGTDLCG</sequence>
<gene>
    <name evidence="5" type="ORF">ACFQ16_01000</name>
</gene>
<feature type="compositionally biased region" description="Acidic residues" evidence="2">
    <location>
        <begin position="387"/>
        <end position="411"/>
    </location>
</feature>
<evidence type="ECO:0000313" key="6">
    <source>
        <dbReference type="Proteomes" id="UP001597018"/>
    </source>
</evidence>
<feature type="compositionally biased region" description="Pro residues" evidence="2">
    <location>
        <begin position="222"/>
        <end position="233"/>
    </location>
</feature>
<feature type="domain" description="Cell envelope-related transcriptional attenuator" evidence="4">
    <location>
        <begin position="573"/>
        <end position="737"/>
    </location>
</feature>
<dbReference type="RefSeq" id="WP_380756135.1">
    <property type="nucleotide sequence ID" value="NZ_JBHTIW010000001.1"/>
</dbReference>
<name>A0ABW3FNM0_9PSEU</name>
<dbReference type="PANTHER" id="PTHR33392">
    <property type="entry name" value="POLYISOPRENYL-TEICHOIC ACID--PEPTIDOGLYCAN TEICHOIC ACID TRANSFERASE TAGU"/>
    <property type="match status" value="1"/>
</dbReference>
<dbReference type="EMBL" id="JBHTIW010000001">
    <property type="protein sequence ID" value="MFD0918311.1"/>
    <property type="molecule type" value="Genomic_DNA"/>
</dbReference>
<accession>A0ABW3FNM0</accession>
<feature type="region of interest" description="Disordered" evidence="2">
    <location>
        <begin position="824"/>
        <end position="880"/>
    </location>
</feature>
<feature type="region of interest" description="Disordered" evidence="2">
    <location>
        <begin position="1"/>
        <end position="417"/>
    </location>
</feature>
<feature type="compositionally biased region" description="Pro residues" evidence="2">
    <location>
        <begin position="80"/>
        <end position="97"/>
    </location>
</feature>
<dbReference type="Proteomes" id="UP001597018">
    <property type="component" value="Unassembled WGS sequence"/>
</dbReference>
<dbReference type="NCBIfam" id="TIGR00350">
    <property type="entry name" value="lytR_cpsA_psr"/>
    <property type="match status" value="1"/>
</dbReference>
<comment type="similarity">
    <text evidence="1">Belongs to the LytR/CpsA/Psr (LCP) family.</text>
</comment>
<evidence type="ECO:0000259" key="4">
    <source>
        <dbReference type="Pfam" id="PF03816"/>
    </source>
</evidence>
<keyword evidence="3" id="KW-0472">Membrane</keyword>
<feature type="compositionally biased region" description="Low complexity" evidence="2">
    <location>
        <begin position="829"/>
        <end position="843"/>
    </location>
</feature>